<proteinExistence type="predicted"/>
<sequence length="1795" mass="194573">MKNITIPLKIGVSIQSALVFLFVITALEAFSQIRVPFKQRTSQYSPNKKIYNVKGDFCMIGNTNLTLANYTDNTNNNNSEMIYVDVDNDITTLNSSSATLTFSTENGAIPSCSNIIYAGLYWSGRARATDGVSPNTFTVTKNVTLPPTPVNEDPIIHHGENIIYTQTNMTIRNNGSIVYEFRGNNSVDFEFQNEIPYIRYRINSGNWILPDNQQELIDGNIRSVRFTPVTIFSQPSGVTLTINALERDIRDDLSLADYRATAVANTTVRGFSNTTQTITKNFNKRTVSIKGPGATNYSTITANPNDIYYPTDTDSHMYSGYAEVTNYVKEHGLGEYTVADIATTEGYEFNTGYYGGWGLIVIYENSKMNSRSVTVFDGYGYVRVNNNFELPVSGFNTTQNGPVNIKIGVMAGEGDRTYSGDFFSIQKQSDNSWLRLRHSGNNPNNFFNSSINIDGPRNPNLLNSTGVDISAFMVPNPNNSVITNNQTSTKFRYGTNRDFYIIFLIAMAIDSYIPNLEVNTTVANIDGTPVGSGTLSVLPEQEIEYKIKIYNNGTEAINNTVLHIPIPFMTEYVEGSGSNTIFFNPLPTPNTLTFNPNEGASGSIIWDIGTLPISANTSDILGELTFKLKITDDCNILKNLNCIPAVVINGTSSGVGAITGIPITDLSFTQGYTTSGLCLGEPIYEPLSISIIKDDYVTAKCQNTPDLLHFDFCDTVGLNLYSQLSPVFIPETRFYSNYPVDSATIEYTSDNPFPVTPGTQTYYAIPPGNISCYTNFEVTITSTPVITAPANQTIEGCDTVAITGLVYSETPVTISNDQFWAAGGTIITLPLDNTITYVDTKSGTCPLIITRTFSSNGICSTNQNYVQQITISDTILPVITTPAQHITVACDATDTSLQDWLNNNGGAIATDNCGGITWTNDFNALGHNCFDSVMVTFTATDSCGNATTTAASLSSTDTIPPVAPIPPADITVDCVGAVPPMISLTAIDNCSGAITVPAQEMTTIAICPNNYIIVRTWTFIDDCGNTSSVSQNITVNDTIAPTFTVPADSTIYSDASCNYDASLAITGDVTDEIDNCASGLEAVFTDTVADGNCSGTKIITRTWTLTDDCDNVNTQIQTITIMDNIAPVITTPAQNITVVCDTTNASLQDWLNSNGGATATDNCGAITWTNDFNNLTNICLDNTIITFTATDSCGNVTTTTASLSSTDTIPPVAPTAPDDITVNCVDAVQEMISLTAMDNCSGAISVMPQETSIPGNSPGSYRIVRTWTFTDACENTSSVSQNITIMDTIPPLAPVGPADITLDCDSQIPEMISLTAIDNCLGEITVVGEDITIPGNCPNSYTIVRTWTFTDDCGNTSYTTQSIKIIDSIAPVVPAAPADVSLSCGDAIPDMISLTAIDNCSGEITVAGQDTIMQKSCPNSYTIVRTWVFTDTCGNTSKITQYINFKDETPPVIQNAPVDTTVSCSNAIPIMPTLTAIDNCSGEMTALGTDTITPGDCPYSFIITRTWIFTDACDNKSHHIQIITVSDDVAPSLTSDLETAIDTDCSNIPPVPELTFTDNCEGAVTVAYSENTTDQTAQTYSIFRTWTANDTCLNTQIYTQTVNVVNTNLSTKVSGALCVDDEPLDLFSLLPENTPQNGTWSADNSAVIVTDHFLNPNLLALGNYIIRYTVIDTNCLSTFEIHIEIHDRCTIQPAQSITVYSAVSPNDDGNNDVFYIDGILFYPQNSVEIYNRWGVLVFHTNSYNNTTRVFRGISEGRSTFSKKTELPEGTYYYILKYKDKNGDGHSKTGYLYLAR</sequence>
<reference evidence="2 3" key="1">
    <citation type="submission" date="2019-04" db="EMBL/GenBank/DDBJ databases">
        <title>Flavobacterium sp. nov. isolated from construction timber.</title>
        <authorList>
            <person name="Lin S.-Y."/>
            <person name="Chang C.-T."/>
            <person name="Young C.-C."/>
        </authorList>
    </citation>
    <scope>NUCLEOTIDE SEQUENCE [LARGE SCALE GENOMIC DNA]</scope>
    <source>
        <strain evidence="2 3">CC-CTC003</strain>
    </source>
</reference>
<feature type="domain" description="HYR-like" evidence="1">
    <location>
        <begin position="1298"/>
        <end position="1365"/>
    </location>
</feature>
<organism evidence="2 3">
    <name type="scientific">Flavobacterium supellecticarium</name>
    <dbReference type="NCBI Taxonomy" id="2565924"/>
    <lineage>
        <taxon>Bacteria</taxon>
        <taxon>Pseudomonadati</taxon>
        <taxon>Bacteroidota</taxon>
        <taxon>Flavobacteriia</taxon>
        <taxon>Flavobacteriales</taxon>
        <taxon>Flavobacteriaceae</taxon>
        <taxon>Flavobacterium</taxon>
    </lineage>
</organism>
<evidence type="ECO:0000313" key="3">
    <source>
        <dbReference type="Proteomes" id="UP000307507"/>
    </source>
</evidence>
<dbReference type="NCBIfam" id="TIGR04131">
    <property type="entry name" value="Bac_Flav_CTERM"/>
    <property type="match status" value="1"/>
</dbReference>
<dbReference type="Gene3D" id="2.60.40.10">
    <property type="entry name" value="Immunoglobulins"/>
    <property type="match status" value="2"/>
</dbReference>
<gene>
    <name evidence="2" type="ORF">E6C50_02395</name>
</gene>
<dbReference type="OrthoDB" id="599464at2"/>
<evidence type="ECO:0000259" key="1">
    <source>
        <dbReference type="Pfam" id="PF23237"/>
    </source>
</evidence>
<dbReference type="RefSeq" id="WP_136401598.1">
    <property type="nucleotide sequence ID" value="NZ_SSNZ01000001.1"/>
</dbReference>
<accession>A0A4S4A3R1</accession>
<dbReference type="EMBL" id="SSNZ01000001">
    <property type="protein sequence ID" value="THF53074.1"/>
    <property type="molecule type" value="Genomic_DNA"/>
</dbReference>
<protein>
    <submittedName>
        <fullName evidence="2">Gliding motility-associated C-terminal domain-containing protein</fullName>
    </submittedName>
</protein>
<feature type="domain" description="HYR-like" evidence="1">
    <location>
        <begin position="1375"/>
        <end position="1443"/>
    </location>
</feature>
<keyword evidence="3" id="KW-1185">Reference proteome</keyword>
<dbReference type="InterPro" id="IPR026341">
    <property type="entry name" value="T9SS_type_B"/>
</dbReference>
<evidence type="ECO:0000313" key="2">
    <source>
        <dbReference type="EMBL" id="THF53074.1"/>
    </source>
</evidence>
<dbReference type="Pfam" id="PF23237">
    <property type="entry name" value="HYR_4C"/>
    <property type="match status" value="5"/>
</dbReference>
<dbReference type="Pfam" id="PF13585">
    <property type="entry name" value="CHU_C"/>
    <property type="match status" value="1"/>
</dbReference>
<dbReference type="Proteomes" id="UP000307507">
    <property type="component" value="Unassembled WGS sequence"/>
</dbReference>
<comment type="caution">
    <text evidence="2">The sequence shown here is derived from an EMBL/GenBank/DDBJ whole genome shotgun (WGS) entry which is preliminary data.</text>
</comment>
<dbReference type="InterPro" id="IPR057078">
    <property type="entry name" value="HYR-4C"/>
</dbReference>
<dbReference type="InterPro" id="IPR013783">
    <property type="entry name" value="Ig-like_fold"/>
</dbReference>
<feature type="domain" description="HYR-like" evidence="1">
    <location>
        <begin position="966"/>
        <end position="1035"/>
    </location>
</feature>
<name>A0A4S4A3R1_9FLAO</name>
<feature type="domain" description="HYR-like" evidence="1">
    <location>
        <begin position="1215"/>
        <end position="1285"/>
    </location>
</feature>
<feature type="domain" description="HYR-like" evidence="1">
    <location>
        <begin position="1454"/>
        <end position="1525"/>
    </location>
</feature>